<gene>
    <name evidence="1" type="ORF">ABS642_18585</name>
</gene>
<accession>A0AAU7VUN0</accession>
<dbReference type="AlphaFoldDB" id="A0AAU7VUN0"/>
<sequence>MLQDVRGSAKRAINHFRVMVGELAQNDASGRRQMQLIGAADAQSLRAPLSYDAFEVEIDDVFTESGTLRVQRMITEVVARFGLHLDASSWSSLEGGEEMVVAVRRGA</sequence>
<reference evidence="1" key="1">
    <citation type="submission" date="2024-06" db="EMBL/GenBank/DDBJ databases">
        <title>Draft genome sequence of Microbacterium sp. strain A8/3-1, isolated from Oxytropis tragacanthoides Fisch. ex DC. Root nodules in the Altai region of Russia.</title>
        <authorList>
            <person name="Sazanova A."/>
            <person name="Guro P."/>
            <person name="Kuznetsova I."/>
            <person name="Belimov A."/>
            <person name="Safronova V."/>
        </authorList>
    </citation>
    <scope>NUCLEOTIDE SEQUENCE</scope>
    <source>
        <strain evidence="1">A8/3-1</strain>
    </source>
</reference>
<evidence type="ECO:0000313" key="1">
    <source>
        <dbReference type="EMBL" id="XBX77898.1"/>
    </source>
</evidence>
<proteinExistence type="predicted"/>
<organism evidence="1">
    <name type="scientific">Microbacterium sp. A8/3-1</name>
    <dbReference type="NCBI Taxonomy" id="3160749"/>
    <lineage>
        <taxon>Bacteria</taxon>
        <taxon>Bacillati</taxon>
        <taxon>Actinomycetota</taxon>
        <taxon>Actinomycetes</taxon>
        <taxon>Micrococcales</taxon>
        <taxon>Microbacteriaceae</taxon>
        <taxon>Microbacterium</taxon>
    </lineage>
</organism>
<protein>
    <submittedName>
        <fullName evidence="1">Uncharacterized protein</fullName>
    </submittedName>
</protein>
<dbReference type="RefSeq" id="WP_350351307.1">
    <property type="nucleotide sequence ID" value="NZ_CP158357.1"/>
</dbReference>
<dbReference type="EMBL" id="CP158357">
    <property type="protein sequence ID" value="XBX77898.1"/>
    <property type="molecule type" value="Genomic_DNA"/>
</dbReference>
<name>A0AAU7VUN0_9MICO</name>